<dbReference type="InterPro" id="IPR023179">
    <property type="entry name" value="GTP-bd_ortho_bundle_sf"/>
</dbReference>
<evidence type="ECO:0000256" key="2">
    <source>
        <dbReference type="ARBA" id="ARBA00004604"/>
    </source>
</evidence>
<comment type="similarity">
    <text evidence="7">Belongs to the TRAFAC class YlqF/YawG GTPase family. NOG2 subfamily.</text>
</comment>
<dbReference type="CDD" id="cd01858">
    <property type="entry name" value="NGP_1"/>
    <property type="match status" value="1"/>
</dbReference>
<dbReference type="OrthoDB" id="444945at2759"/>
<keyword evidence="4 7" id="KW-0547">Nucleotide-binding</keyword>
<comment type="subcellular location">
    <subcellularLocation>
        <location evidence="2 7">Nucleus</location>
        <location evidence="2 7">Nucleolus</location>
    </subcellularLocation>
</comment>
<keyword evidence="6 7" id="KW-0539">Nucleus</keyword>
<reference evidence="10 11" key="1">
    <citation type="submission" date="2016-03" db="EMBL/GenBank/DDBJ databases">
        <title>Whole genome sequencing of Grifola frondosa 9006-11.</title>
        <authorList>
            <person name="Min B."/>
            <person name="Park H."/>
            <person name="Kim J.-G."/>
            <person name="Cho H."/>
            <person name="Oh Y.-L."/>
            <person name="Kong W.-S."/>
            <person name="Choi I.-G."/>
        </authorList>
    </citation>
    <scope>NUCLEOTIDE SEQUENCE [LARGE SCALE GENOMIC DNA]</scope>
    <source>
        <strain evidence="10 11">9006-11</strain>
    </source>
</reference>
<evidence type="ECO:0000256" key="8">
    <source>
        <dbReference type="SAM" id="MobiDB-lite"/>
    </source>
</evidence>
<dbReference type="InterPro" id="IPR050755">
    <property type="entry name" value="TRAFAC_YlqF/YawG_RiboMat"/>
</dbReference>
<evidence type="ECO:0000256" key="6">
    <source>
        <dbReference type="ARBA" id="ARBA00023242"/>
    </source>
</evidence>
<dbReference type="PRINTS" id="PR00326">
    <property type="entry name" value="GTP1OBG"/>
</dbReference>
<protein>
    <recommendedName>
        <fullName evidence="3 7">Nucleolar GTP-binding protein 2</fullName>
    </recommendedName>
</protein>
<dbReference type="InterPro" id="IPR030378">
    <property type="entry name" value="G_CP_dom"/>
</dbReference>
<dbReference type="PANTHER" id="PTHR11089">
    <property type="entry name" value="GTP-BINDING PROTEIN-RELATED"/>
    <property type="match status" value="1"/>
</dbReference>
<proteinExistence type="inferred from homology"/>
<dbReference type="GO" id="GO:0005730">
    <property type="term" value="C:nucleolus"/>
    <property type="evidence" value="ECO:0007669"/>
    <property type="project" value="UniProtKB-SubCell"/>
</dbReference>
<feature type="region of interest" description="Disordered" evidence="8">
    <location>
        <begin position="1"/>
        <end position="27"/>
    </location>
</feature>
<evidence type="ECO:0000256" key="7">
    <source>
        <dbReference type="RuleBase" id="RU364023"/>
    </source>
</evidence>
<feature type="region of interest" description="Disordered" evidence="8">
    <location>
        <begin position="702"/>
        <end position="738"/>
    </location>
</feature>
<dbReference type="Pfam" id="PF08153">
    <property type="entry name" value="NGP1NT"/>
    <property type="match status" value="1"/>
</dbReference>
<evidence type="ECO:0000313" key="10">
    <source>
        <dbReference type="EMBL" id="OBZ68446.1"/>
    </source>
</evidence>
<feature type="compositionally biased region" description="Basic and acidic residues" evidence="8">
    <location>
        <begin position="485"/>
        <end position="507"/>
    </location>
</feature>
<evidence type="ECO:0000256" key="1">
    <source>
        <dbReference type="ARBA" id="ARBA00003892"/>
    </source>
</evidence>
<feature type="region of interest" description="Disordered" evidence="8">
    <location>
        <begin position="536"/>
        <end position="657"/>
    </location>
</feature>
<dbReference type="STRING" id="5627.A0A1C7LW48"/>
<keyword evidence="5 7" id="KW-0342">GTP-binding</keyword>
<dbReference type="Gene3D" id="3.40.50.300">
    <property type="entry name" value="P-loop containing nucleotide triphosphate hydrolases"/>
    <property type="match status" value="1"/>
</dbReference>
<evidence type="ECO:0000256" key="5">
    <source>
        <dbReference type="ARBA" id="ARBA00023134"/>
    </source>
</evidence>
<dbReference type="Pfam" id="PF01926">
    <property type="entry name" value="MMR_HSR1"/>
    <property type="match status" value="1"/>
</dbReference>
<keyword evidence="11" id="KW-1185">Reference proteome</keyword>
<comment type="function">
    <text evidence="1 7">GTPase that associates with pre-60S ribosomal subunits in the nucleolus and is required for their nuclear export and maturation.</text>
</comment>
<dbReference type="InterPro" id="IPR012971">
    <property type="entry name" value="NOG2_N_dom"/>
</dbReference>
<dbReference type="AlphaFoldDB" id="A0A1C7LW48"/>
<dbReference type="FunFam" id="3.40.50.300:FF:000559">
    <property type="entry name" value="Nuclear/nucleolar GTPase 2"/>
    <property type="match status" value="1"/>
</dbReference>
<accession>A0A1C7LW48</accession>
<dbReference type="Gene3D" id="1.10.1580.10">
    <property type="match status" value="1"/>
</dbReference>
<dbReference type="EMBL" id="LUGG01000020">
    <property type="protein sequence ID" value="OBZ68446.1"/>
    <property type="molecule type" value="Genomic_DNA"/>
</dbReference>
<dbReference type="SUPFAM" id="SSF52540">
    <property type="entry name" value="P-loop containing nucleoside triphosphate hydrolases"/>
    <property type="match status" value="1"/>
</dbReference>
<dbReference type="InterPro" id="IPR027417">
    <property type="entry name" value="P-loop_NTPase"/>
</dbReference>
<dbReference type="Proteomes" id="UP000092993">
    <property type="component" value="Unassembled WGS sequence"/>
</dbReference>
<feature type="compositionally biased region" description="Low complexity" evidence="8">
    <location>
        <begin position="1"/>
        <end position="18"/>
    </location>
</feature>
<dbReference type="InterPro" id="IPR006073">
    <property type="entry name" value="GTP-bd"/>
</dbReference>
<feature type="domain" description="CP-type G" evidence="9">
    <location>
        <begin position="219"/>
        <end position="380"/>
    </location>
</feature>
<dbReference type="InterPro" id="IPR024929">
    <property type="entry name" value="GNL2_CP_dom"/>
</dbReference>
<feature type="compositionally biased region" description="Acidic residues" evidence="8">
    <location>
        <begin position="561"/>
        <end position="579"/>
    </location>
</feature>
<feature type="region of interest" description="Disordered" evidence="8">
    <location>
        <begin position="485"/>
        <end position="522"/>
    </location>
</feature>
<name>A0A1C7LW48_GRIFR</name>
<dbReference type="OMA" id="PFDEEPD"/>
<sequence>MAPTKKTPTASKTRSSTSQPTLQKVKGENFYRNAKAVGRLKMLNGGKAVRDRDGKIIQAAAFQKGEDETKPGRVQPDRRWFGNTRVISQTALDHFRTSLAQRQNDPYSVLLRRNKLPMALLDDAANPNLRKRSHIVETEPFKDTFGPKAQRKKPRLDVGTFEELGKFSEAATKEAEEGPVDGLDGASDPVASTSTAADFQTHADVIEPIYAKGTSRRIYGELYKVIDSSDVILHIIDARDPMGTLCESVLEFIKKEKAHKQVVLVINKCDLVPNWVTARYIQHLTPRYPTLAFHASPNHSFGKGSLIQLLRQFSQLHSDKKQISVGFVGYPNVGKSSVINTLKSGKVCNVAPVPGETKVWQYITLTKRIYLIDCPGIVPTSAKDSQTSTVLKGVVRVEALATPSEHISALMERVKPIYLSRTYSVPLPDADDPTKGWEPEVFMDKLARMKGRLLKGGEPDLEAVAKIMLSDWVRGRIPFFVSPPERSEELNKAEAKKARTKAADAKGKGKASAPEEAEEPRLVGVKQNLGSIMQKNSFVGDDLRPLDEEETEAVDGRVMSEEDAESGNEEDEEADDETDALAWNDVFKGDAKDGEDAEEEVTTLFSKRSDDEADQDAASEPEAVKPIQKEPRMKTNKRKASNFYSSANVKNKNRDKAAVMKSLRGRGEKGEESYHCTDYCTQYPRGSQKLFKVQITRQQGAMAEEAEKGATGRATRPVTKHMIPNWSSQRTERLSALP</sequence>
<evidence type="ECO:0000259" key="9">
    <source>
        <dbReference type="PROSITE" id="PS51721"/>
    </source>
</evidence>
<comment type="caution">
    <text evidence="10">The sequence shown here is derived from an EMBL/GenBank/DDBJ whole genome shotgun (WGS) entry which is preliminary data.</text>
</comment>
<organism evidence="10 11">
    <name type="scientific">Grifola frondosa</name>
    <name type="common">Maitake</name>
    <name type="synonym">Polyporus frondosus</name>
    <dbReference type="NCBI Taxonomy" id="5627"/>
    <lineage>
        <taxon>Eukaryota</taxon>
        <taxon>Fungi</taxon>
        <taxon>Dikarya</taxon>
        <taxon>Basidiomycota</taxon>
        <taxon>Agaricomycotina</taxon>
        <taxon>Agaricomycetes</taxon>
        <taxon>Polyporales</taxon>
        <taxon>Grifolaceae</taxon>
        <taxon>Grifola</taxon>
    </lineage>
</organism>
<gene>
    <name evidence="10" type="primary">NOG2</name>
    <name evidence="10" type="ORF">A0H81_11540</name>
</gene>
<feature type="region of interest" description="Disordered" evidence="8">
    <location>
        <begin position="169"/>
        <end position="194"/>
    </location>
</feature>
<dbReference type="PANTHER" id="PTHR11089:SF9">
    <property type="entry name" value="NUCLEOLAR GTP-BINDING PROTEIN 2"/>
    <property type="match status" value="1"/>
</dbReference>
<dbReference type="GO" id="GO:0005525">
    <property type="term" value="F:GTP binding"/>
    <property type="evidence" value="ECO:0007669"/>
    <property type="project" value="UniProtKB-KW"/>
</dbReference>
<dbReference type="PROSITE" id="PS51721">
    <property type="entry name" value="G_CP"/>
    <property type="match status" value="1"/>
</dbReference>
<evidence type="ECO:0000313" key="11">
    <source>
        <dbReference type="Proteomes" id="UP000092993"/>
    </source>
</evidence>
<evidence type="ECO:0000256" key="4">
    <source>
        <dbReference type="ARBA" id="ARBA00022741"/>
    </source>
</evidence>
<evidence type="ECO:0000256" key="3">
    <source>
        <dbReference type="ARBA" id="ARBA00022127"/>
    </source>
</evidence>